<dbReference type="InterPro" id="IPR036691">
    <property type="entry name" value="Endo/exonu/phosph_ase_sf"/>
</dbReference>
<dbReference type="PANTHER" id="PTHR11135:SF0">
    <property type="entry name" value="ELONGATOR COMPLEX PROTEIN 3"/>
    <property type="match status" value="1"/>
</dbReference>
<dbReference type="Gene3D" id="3.40.630.30">
    <property type="match status" value="1"/>
</dbReference>
<dbReference type="InterPro" id="IPR034687">
    <property type="entry name" value="ELP3-like"/>
</dbReference>
<dbReference type="Pfam" id="PF16199">
    <property type="entry name" value="Radical_SAM_C"/>
    <property type="match status" value="1"/>
</dbReference>
<evidence type="ECO:0000256" key="16">
    <source>
        <dbReference type="ARBA" id="ARBA00044771"/>
    </source>
</evidence>
<comment type="catalytic activity">
    <reaction evidence="17">
        <text>uridine(34) in tRNA + acetyl-CoA + S-adenosyl-L-methionine + H2O = 5-(carboxymethyl)uridine(34) in tRNA + 5'-deoxyadenosine + L-methionine + CoA + 2 H(+)</text>
        <dbReference type="Rhea" id="RHEA:61020"/>
        <dbReference type="Rhea" id="RHEA-COMP:10407"/>
        <dbReference type="Rhea" id="RHEA-COMP:11727"/>
        <dbReference type="ChEBI" id="CHEBI:15377"/>
        <dbReference type="ChEBI" id="CHEBI:15378"/>
        <dbReference type="ChEBI" id="CHEBI:17319"/>
        <dbReference type="ChEBI" id="CHEBI:57287"/>
        <dbReference type="ChEBI" id="CHEBI:57288"/>
        <dbReference type="ChEBI" id="CHEBI:57844"/>
        <dbReference type="ChEBI" id="CHEBI:59789"/>
        <dbReference type="ChEBI" id="CHEBI:65315"/>
        <dbReference type="ChEBI" id="CHEBI:74882"/>
        <dbReference type="EC" id="2.3.1.311"/>
    </reaction>
    <physiologicalReaction direction="left-to-right" evidence="17">
        <dbReference type="Rhea" id="RHEA:61021"/>
    </physiologicalReaction>
</comment>
<dbReference type="PROSITE" id="PS50878">
    <property type="entry name" value="RT_POL"/>
    <property type="match status" value="1"/>
</dbReference>
<dbReference type="NCBIfam" id="TIGR01211">
    <property type="entry name" value="ELP3"/>
    <property type="match status" value="1"/>
</dbReference>
<evidence type="ECO:0000256" key="8">
    <source>
        <dbReference type="ARBA" id="ARBA00022691"/>
    </source>
</evidence>
<evidence type="ECO:0000256" key="15">
    <source>
        <dbReference type="ARBA" id="ARBA00030769"/>
    </source>
</evidence>
<comment type="similarity">
    <text evidence="3">Belongs to the ELP3 family.</text>
</comment>
<evidence type="ECO:0000256" key="7">
    <source>
        <dbReference type="ARBA" id="ARBA00022679"/>
    </source>
</evidence>
<dbReference type="Proteomes" id="UP001303046">
    <property type="component" value="Unassembled WGS sequence"/>
</dbReference>
<dbReference type="EC" id="2.3.1.311" evidence="16"/>
<keyword evidence="5" id="KW-0004">4Fe-4S</keyword>
<evidence type="ECO:0000256" key="1">
    <source>
        <dbReference type="ARBA" id="ARBA00001966"/>
    </source>
</evidence>
<evidence type="ECO:0000256" key="14">
    <source>
        <dbReference type="ARBA" id="ARBA00023315"/>
    </source>
</evidence>
<proteinExistence type="inferred from homology"/>
<evidence type="ECO:0000256" key="13">
    <source>
        <dbReference type="ARBA" id="ARBA00023014"/>
    </source>
</evidence>
<evidence type="ECO:0000256" key="11">
    <source>
        <dbReference type="ARBA" id="ARBA00022884"/>
    </source>
</evidence>
<dbReference type="InterPro" id="IPR056591">
    <property type="entry name" value="ELP3-like_N"/>
</dbReference>
<dbReference type="EMBL" id="JAVFWL010000001">
    <property type="protein sequence ID" value="KAK6727110.1"/>
    <property type="molecule type" value="Genomic_DNA"/>
</dbReference>
<evidence type="ECO:0000256" key="18">
    <source>
        <dbReference type="SAM" id="MobiDB-lite"/>
    </source>
</evidence>
<dbReference type="SUPFAM" id="SSF55729">
    <property type="entry name" value="Acyl-CoA N-acyltransferases (Nat)"/>
    <property type="match status" value="1"/>
</dbReference>
<feature type="region of interest" description="Disordered" evidence="18">
    <location>
        <begin position="14"/>
        <end position="34"/>
    </location>
</feature>
<dbReference type="SUPFAM" id="SSF56672">
    <property type="entry name" value="DNA/RNA polymerases"/>
    <property type="match status" value="1"/>
</dbReference>
<dbReference type="Pfam" id="PF03372">
    <property type="entry name" value="Exo_endo_phos"/>
    <property type="match status" value="1"/>
</dbReference>
<keyword evidence="7" id="KW-0808">Transferase</keyword>
<comment type="cofactor">
    <cofactor evidence="1">
        <name>[4Fe-4S] cluster</name>
        <dbReference type="ChEBI" id="CHEBI:49883"/>
    </cofactor>
</comment>
<evidence type="ECO:0000313" key="22">
    <source>
        <dbReference type="Proteomes" id="UP001303046"/>
    </source>
</evidence>
<organism evidence="21 22">
    <name type="scientific">Necator americanus</name>
    <name type="common">Human hookworm</name>
    <dbReference type="NCBI Taxonomy" id="51031"/>
    <lineage>
        <taxon>Eukaryota</taxon>
        <taxon>Metazoa</taxon>
        <taxon>Ecdysozoa</taxon>
        <taxon>Nematoda</taxon>
        <taxon>Chromadorea</taxon>
        <taxon>Rhabditida</taxon>
        <taxon>Rhabditina</taxon>
        <taxon>Rhabditomorpha</taxon>
        <taxon>Strongyloidea</taxon>
        <taxon>Ancylostomatidae</taxon>
        <taxon>Bunostominae</taxon>
        <taxon>Necator</taxon>
    </lineage>
</organism>
<name>A0ABR1BPF1_NECAM</name>
<keyword evidence="13" id="KW-0411">Iron-sulfur</keyword>
<dbReference type="SUPFAM" id="SSF102114">
    <property type="entry name" value="Radical SAM enzymes"/>
    <property type="match status" value="1"/>
</dbReference>
<evidence type="ECO:0000256" key="12">
    <source>
        <dbReference type="ARBA" id="ARBA00023004"/>
    </source>
</evidence>
<evidence type="ECO:0000256" key="17">
    <source>
        <dbReference type="ARBA" id="ARBA00047372"/>
    </source>
</evidence>
<dbReference type="Pfam" id="PF00078">
    <property type="entry name" value="RVT_1"/>
    <property type="match status" value="1"/>
</dbReference>
<feature type="domain" description="N-acetyltransferase" evidence="20">
    <location>
        <begin position="1468"/>
        <end position="1627"/>
    </location>
</feature>
<dbReference type="Gene3D" id="3.30.70.270">
    <property type="match status" value="1"/>
</dbReference>
<dbReference type="InterPro" id="IPR043502">
    <property type="entry name" value="DNA/RNA_pol_sf"/>
</dbReference>
<dbReference type="InterPro" id="IPR039661">
    <property type="entry name" value="ELP3"/>
</dbReference>
<keyword evidence="10" id="KW-0479">Metal-binding</keyword>
<evidence type="ECO:0000259" key="19">
    <source>
        <dbReference type="PROSITE" id="PS50878"/>
    </source>
</evidence>
<dbReference type="SUPFAM" id="SSF56219">
    <property type="entry name" value="DNase I-like"/>
    <property type="match status" value="1"/>
</dbReference>
<sequence>MGEVGLRSEILNPTKHVNVRKRNPEHLRPPPKKNEKKIETYIRGLHRMTAAGGRHSQREAMMLTVNEIVAHLVDAHRQNGTVNLNRLKCLVGRRPVVKAKLAVAWLLSLGKSLFATPAYSLPQYPAHWALPSQTSDGMATGERRSNLRLLRTSLILDQGDTRTTRHEDCLRLCTYNARTVSTDADLHALLGAAKRIKFHVIALQETKCRRSDVRQMNDGTLVIRGEKVPSRNVGGVGFVVHPSVVHLVDSHEILSPRLAILRLRPLRQKSISIINCYSPTSAADDSELDAFYEELEEVVHNEKSFYKFVVGDFNAKLGKATEEEYRIGRFGLGDRNENGNRLAGLLSAARLFHGNSLFMKKDHRRWTWESPNGATRAEIDHILTNRRWCLLDVSVVPSFCSGSDHRLLRAKIRLSHTMEKNICYRQRRRKEVVYDDCVLEDSLSQGDWHIEEDPNVDYEMLLRGLRACAERASKSRTTNLDRISKTTKELLGRRRALRLDPNASHIERLVANTSCRKALQEDLLKYRQKKILEAAQRRTSLKKCRRDLREYNIPLATLLSEDGTRTSSRREMEIITERFYSNLFRSSTPVSSPIIPTGEAPPRILPSEVRVAIKSMKPGTAPGPDFISADFLRAGGHPLHVILAAHMTSYLQKERIPDQWKTSRTVLIHKKGDREDLRNYRPICLLSVLYKVFTKIILTRISRTLDEAQPQEQAGFRQGFSCLDHIQTVSRVIEVCREYRLPLVLTFVDYEKAFDSVETNAILSALVDQGVDASYVRTLANCYERCTTRIQLFHRPLTIPIGKGVRQGDTISPKLFTAALQWIMKSLSWEERGIRVDGRFLSNLRFADDIVLFSSSTNEAETMLNELNEAGKRIGLRINRKKTQFMKNAHCEDGGVQLEGSQIVETPSYVYLGRSTNMENDLKEELNRRMRAAWAAFAAVREAMDQLTDHDLRAHLFDSTVLPALCYAAETWADTAATSRKLLTTHRALERCLLKFNRRTQHLAGLRSSDLRGMSRLRDPAEYVSKAKHRWAGHIMRRIDDRWTKRTLEWIPRDAKRPRGRPPTRWSDVFAARMDQLRAQLDTAQGPRQRHSRSLRTSWMTMARERNEWKRCWGPHIAQKYGLSSQPKLVDIIAAVPPEFKDVLLPKLKAKPIRTASGIAVVAVMSKPHRCPHINFTGNVCVYCPGGPDSDFEYSTQSYTGYEPTSMRAIRARYDPFLQARGRILQLMQLGHSIDKVEFIVMGGTFMSLPDDYRDYFIRNLHDVLSGHTSSSVKEAVAYSERSKIKCIGITIETRPDYCLPRHLDDMLLYGCTRLEIGVQSTYEDVARDTNRGHTVKSVCETFHMSKDSGYKVVIHMMPDLPNVGLERDIEQFIELFENPEFRPDGLKLYPTLVIRGTGLYELWRTGRYKSYPPSVLVDLIAQILAIIPPWVRVYRVQRDIPMPLVSSGVEHGNLREHALSRMKDLGLTCRDVRTREVGIQEIHNTIRPYNVELIRRDYVANGGWETFLSYEDPDQDILIGLLRLRKISDKAHRSELKGHTSIVRELHVYGSVVSVSDRDPSKFQHQGFGQLLMEEAARIAFYEHNSTKISVISGVGTRDYYRKLGYELDGPYMSKMLTADEFESRN</sequence>
<evidence type="ECO:0000256" key="3">
    <source>
        <dbReference type="ARBA" id="ARBA00005494"/>
    </source>
</evidence>
<keyword evidence="22" id="KW-1185">Reference proteome</keyword>
<protein>
    <recommendedName>
        <fullName evidence="4">Elongator complex protein 3</fullName>
        <ecNumber evidence="16">2.3.1.311</ecNumber>
    </recommendedName>
    <alternativeName>
        <fullName evidence="15">tRNA uridine(34) acetyltransferase</fullName>
    </alternativeName>
</protein>
<dbReference type="CDD" id="cd01335">
    <property type="entry name" value="Radical_SAM"/>
    <property type="match status" value="1"/>
</dbReference>
<evidence type="ECO:0000259" key="20">
    <source>
        <dbReference type="PROSITE" id="PS51186"/>
    </source>
</evidence>
<dbReference type="Gene3D" id="3.60.10.10">
    <property type="entry name" value="Endonuclease/exonuclease/phosphatase"/>
    <property type="match status" value="1"/>
</dbReference>
<dbReference type="InterPro" id="IPR032432">
    <property type="entry name" value="Radical_SAM_C"/>
</dbReference>
<dbReference type="InterPro" id="IPR000182">
    <property type="entry name" value="GNAT_dom"/>
</dbReference>
<comment type="caution">
    <text evidence="21">The sequence shown here is derived from an EMBL/GenBank/DDBJ whole genome shotgun (WGS) entry which is preliminary data.</text>
</comment>
<evidence type="ECO:0000256" key="5">
    <source>
        <dbReference type="ARBA" id="ARBA00022485"/>
    </source>
</evidence>
<dbReference type="InterPro" id="IPR007197">
    <property type="entry name" value="rSAM"/>
</dbReference>
<reference evidence="21 22" key="1">
    <citation type="submission" date="2023-08" db="EMBL/GenBank/DDBJ databases">
        <title>A Necator americanus chromosomal reference genome.</title>
        <authorList>
            <person name="Ilik V."/>
            <person name="Petrzelkova K.J."/>
            <person name="Pardy F."/>
            <person name="Fuh T."/>
            <person name="Niatou-Singa F.S."/>
            <person name="Gouil Q."/>
            <person name="Baker L."/>
            <person name="Ritchie M.E."/>
            <person name="Jex A.R."/>
            <person name="Gazzola D."/>
            <person name="Li H."/>
            <person name="Toshio Fujiwara R."/>
            <person name="Zhan B."/>
            <person name="Aroian R.V."/>
            <person name="Pafco B."/>
            <person name="Schwarz E.M."/>
        </authorList>
    </citation>
    <scope>NUCLEOTIDE SEQUENCE [LARGE SCALE GENOMIC DNA]</scope>
    <source>
        <strain evidence="21 22">Aroian</strain>
        <tissue evidence="21">Whole animal</tissue>
    </source>
</reference>
<evidence type="ECO:0000256" key="2">
    <source>
        <dbReference type="ARBA" id="ARBA00005043"/>
    </source>
</evidence>
<feature type="compositionally biased region" description="Basic and acidic residues" evidence="18">
    <location>
        <begin position="22"/>
        <end position="34"/>
    </location>
</feature>
<dbReference type="SFLD" id="SFLDG01086">
    <property type="entry name" value="elongater_protein-like"/>
    <property type="match status" value="1"/>
</dbReference>
<keyword evidence="9" id="KW-0819">tRNA processing</keyword>
<accession>A0ABR1BPF1</accession>
<comment type="pathway">
    <text evidence="2">tRNA modification; 5-methoxycarbonylmethyl-2-thiouridine-tRNA biosynthesis.</text>
</comment>
<dbReference type="InterPro" id="IPR016181">
    <property type="entry name" value="Acyl_CoA_acyltransferase"/>
</dbReference>
<dbReference type="PANTHER" id="PTHR11135">
    <property type="entry name" value="HISTONE ACETYLTRANSFERASE-RELATED"/>
    <property type="match status" value="1"/>
</dbReference>
<keyword evidence="8" id="KW-0949">S-adenosyl-L-methionine</keyword>
<keyword evidence="14" id="KW-0012">Acyltransferase</keyword>
<dbReference type="InterPro" id="IPR000477">
    <property type="entry name" value="RT_dom"/>
</dbReference>
<evidence type="ECO:0000313" key="21">
    <source>
        <dbReference type="EMBL" id="KAK6727110.1"/>
    </source>
</evidence>
<dbReference type="InterPro" id="IPR005135">
    <property type="entry name" value="Endo/exonuclease/phosphatase"/>
</dbReference>
<dbReference type="SFLD" id="SFLDS00029">
    <property type="entry name" value="Radical_SAM"/>
    <property type="match status" value="1"/>
</dbReference>
<evidence type="ECO:0000256" key="4">
    <source>
        <dbReference type="ARBA" id="ARBA00020266"/>
    </source>
</evidence>
<keyword evidence="12" id="KW-0408">Iron</keyword>
<keyword evidence="6" id="KW-0820">tRNA-binding</keyword>
<dbReference type="PROSITE" id="PS51186">
    <property type="entry name" value="GNAT"/>
    <property type="match status" value="1"/>
</dbReference>
<feature type="domain" description="Reverse transcriptase" evidence="19">
    <location>
        <begin position="649"/>
        <end position="916"/>
    </location>
</feature>
<evidence type="ECO:0000256" key="9">
    <source>
        <dbReference type="ARBA" id="ARBA00022694"/>
    </source>
</evidence>
<evidence type="ECO:0000256" key="10">
    <source>
        <dbReference type="ARBA" id="ARBA00022723"/>
    </source>
</evidence>
<dbReference type="SFLD" id="SFLDF00344">
    <property type="entry name" value="ELP3-like"/>
    <property type="match status" value="1"/>
</dbReference>
<evidence type="ECO:0000256" key="6">
    <source>
        <dbReference type="ARBA" id="ARBA00022555"/>
    </source>
</evidence>
<dbReference type="Pfam" id="PF04055">
    <property type="entry name" value="Radical_SAM"/>
    <property type="match status" value="1"/>
</dbReference>
<dbReference type="InterPro" id="IPR043128">
    <property type="entry name" value="Rev_trsase/Diguanyl_cyclase"/>
</dbReference>
<dbReference type="CDD" id="cd09076">
    <property type="entry name" value="L1-EN"/>
    <property type="match status" value="1"/>
</dbReference>
<keyword evidence="11" id="KW-0694">RNA-binding</keyword>
<dbReference type="CDD" id="cd01650">
    <property type="entry name" value="RT_nLTR_like"/>
    <property type="match status" value="1"/>
</dbReference>
<dbReference type="Pfam" id="PF23613">
    <property type="entry name" value="ELP3_N"/>
    <property type="match status" value="1"/>
</dbReference>
<dbReference type="InterPro" id="IPR006638">
    <property type="entry name" value="Elp3/MiaA/NifB-like_rSAM"/>
</dbReference>
<dbReference type="SMART" id="SM00729">
    <property type="entry name" value="Elp3"/>
    <property type="match status" value="1"/>
</dbReference>
<gene>
    <name evidence="21" type="primary">Necator_chrI.g1173</name>
    <name evidence="21" type="ORF">RB195_005047</name>
</gene>
<dbReference type="InterPro" id="IPR058240">
    <property type="entry name" value="rSAM_sf"/>
</dbReference>